<dbReference type="InterPro" id="IPR006439">
    <property type="entry name" value="HAD-SF_hydro_IA"/>
</dbReference>
<gene>
    <name evidence="11" type="primary">gph</name>
    <name evidence="11" type="ORF">F0L46_12275</name>
</gene>
<dbReference type="InterPro" id="IPR050155">
    <property type="entry name" value="HAD-like_hydrolase_sf"/>
</dbReference>
<organism evidence="11 12">
    <name type="scientific">Salinarimonas soli</name>
    <dbReference type="NCBI Taxonomy" id="1638099"/>
    <lineage>
        <taxon>Bacteria</taxon>
        <taxon>Pseudomonadati</taxon>
        <taxon>Pseudomonadota</taxon>
        <taxon>Alphaproteobacteria</taxon>
        <taxon>Hyphomicrobiales</taxon>
        <taxon>Salinarimonadaceae</taxon>
        <taxon>Salinarimonas</taxon>
    </lineage>
</organism>
<dbReference type="InterPro" id="IPR023214">
    <property type="entry name" value="HAD_sf"/>
</dbReference>
<comment type="function">
    <text evidence="10">Specifically catalyzes the dephosphorylation of 2-phosphoglycolate. Is involved in the dissimilation of the intracellular 2-phosphoglycolate formed during the DNA repair of 3'-phosphoglycolate ends, a major class of DNA lesions induced by oxidative stress.</text>
</comment>
<comment type="pathway">
    <text evidence="3 10">Organic acid metabolism; glycolate biosynthesis; glycolate from 2-phosphoglycolate: step 1/1.</text>
</comment>
<evidence type="ECO:0000313" key="11">
    <source>
        <dbReference type="EMBL" id="KAA2237036.1"/>
    </source>
</evidence>
<name>A0A5B2VEJ7_9HYPH</name>
<dbReference type="HAMAP" id="MF_00495">
    <property type="entry name" value="GPH_hydrolase_bact"/>
    <property type="match status" value="1"/>
</dbReference>
<keyword evidence="7 10" id="KW-0378">Hydrolase</keyword>
<feature type="binding site" evidence="10">
    <location>
        <position position="174"/>
    </location>
    <ligand>
        <name>Mg(2+)</name>
        <dbReference type="ChEBI" id="CHEBI:18420"/>
    </ligand>
</feature>
<dbReference type="PANTHER" id="PTHR43434:SF1">
    <property type="entry name" value="PHOSPHOGLYCOLATE PHOSPHATASE"/>
    <property type="match status" value="1"/>
</dbReference>
<keyword evidence="12" id="KW-1185">Reference proteome</keyword>
<dbReference type="EMBL" id="VUOA01000021">
    <property type="protein sequence ID" value="KAA2237036.1"/>
    <property type="molecule type" value="Genomic_DNA"/>
</dbReference>
<feature type="binding site" evidence="10">
    <location>
        <position position="14"/>
    </location>
    <ligand>
        <name>Mg(2+)</name>
        <dbReference type="ChEBI" id="CHEBI:18420"/>
    </ligand>
</feature>
<evidence type="ECO:0000256" key="10">
    <source>
        <dbReference type="HAMAP-Rule" id="MF_00495"/>
    </source>
</evidence>
<dbReference type="NCBIfam" id="TIGR01449">
    <property type="entry name" value="PGP_bact"/>
    <property type="match status" value="1"/>
</dbReference>
<dbReference type="GO" id="GO:0005829">
    <property type="term" value="C:cytosol"/>
    <property type="evidence" value="ECO:0007669"/>
    <property type="project" value="TreeGrafter"/>
</dbReference>
<feature type="active site" description="Nucleophile" evidence="10">
    <location>
        <position position="12"/>
    </location>
</feature>
<dbReference type="GO" id="GO:0006281">
    <property type="term" value="P:DNA repair"/>
    <property type="evidence" value="ECO:0007669"/>
    <property type="project" value="TreeGrafter"/>
</dbReference>
<evidence type="ECO:0000256" key="6">
    <source>
        <dbReference type="ARBA" id="ARBA00022723"/>
    </source>
</evidence>
<comment type="cofactor">
    <cofactor evidence="2 10">
        <name>Mg(2+)</name>
        <dbReference type="ChEBI" id="CHEBI:18420"/>
    </cofactor>
</comment>
<evidence type="ECO:0000313" key="12">
    <source>
        <dbReference type="Proteomes" id="UP000323142"/>
    </source>
</evidence>
<dbReference type="InterPro" id="IPR023198">
    <property type="entry name" value="PGP-like_dom2"/>
</dbReference>
<dbReference type="Proteomes" id="UP000323142">
    <property type="component" value="Unassembled WGS sequence"/>
</dbReference>
<dbReference type="GO" id="GO:0046872">
    <property type="term" value="F:metal ion binding"/>
    <property type="evidence" value="ECO:0007669"/>
    <property type="project" value="UniProtKB-KW"/>
</dbReference>
<evidence type="ECO:0000256" key="1">
    <source>
        <dbReference type="ARBA" id="ARBA00000830"/>
    </source>
</evidence>
<dbReference type="Gene3D" id="1.10.150.240">
    <property type="entry name" value="Putative phosphatase, domain 2"/>
    <property type="match status" value="1"/>
</dbReference>
<dbReference type="GO" id="GO:0046295">
    <property type="term" value="P:glycolate biosynthetic process"/>
    <property type="evidence" value="ECO:0007669"/>
    <property type="project" value="UniProtKB-UniRule"/>
</dbReference>
<dbReference type="UniPathway" id="UPA00865">
    <property type="reaction ID" value="UER00834"/>
</dbReference>
<dbReference type="EC" id="3.1.3.18" evidence="5 10"/>
<dbReference type="InterPro" id="IPR037512">
    <property type="entry name" value="PGPase_prok"/>
</dbReference>
<dbReference type="SFLD" id="SFLDS00003">
    <property type="entry name" value="Haloacid_Dehalogenase"/>
    <property type="match status" value="1"/>
</dbReference>
<comment type="caution">
    <text evidence="11">The sequence shown here is derived from an EMBL/GenBank/DDBJ whole genome shotgun (WGS) entry which is preliminary data.</text>
</comment>
<dbReference type="Pfam" id="PF00702">
    <property type="entry name" value="Hydrolase"/>
    <property type="match status" value="1"/>
</dbReference>
<dbReference type="NCBIfam" id="TIGR01549">
    <property type="entry name" value="HAD-SF-IA-v1"/>
    <property type="match status" value="1"/>
</dbReference>
<evidence type="ECO:0000256" key="4">
    <source>
        <dbReference type="ARBA" id="ARBA00006171"/>
    </source>
</evidence>
<evidence type="ECO:0000256" key="2">
    <source>
        <dbReference type="ARBA" id="ARBA00001946"/>
    </source>
</evidence>
<dbReference type="RefSeq" id="WP_149817887.1">
    <property type="nucleotide sequence ID" value="NZ_VUOA01000021.1"/>
</dbReference>
<reference evidence="11 12" key="1">
    <citation type="submission" date="2019-09" db="EMBL/GenBank/DDBJ databases">
        <title>Salinarimonas rosea gen. nov., sp. nov., a new member of the a-2 subgroup of the Proteobacteria.</title>
        <authorList>
            <person name="Liu J."/>
        </authorList>
    </citation>
    <scope>NUCLEOTIDE SEQUENCE [LARGE SCALE GENOMIC DNA]</scope>
    <source>
        <strain evidence="11 12">BN140002</strain>
    </source>
</reference>
<evidence type="ECO:0000256" key="9">
    <source>
        <dbReference type="ARBA" id="ARBA00023277"/>
    </source>
</evidence>
<dbReference type="InterPro" id="IPR036412">
    <property type="entry name" value="HAD-like_sf"/>
</dbReference>
<dbReference type="SUPFAM" id="SSF56784">
    <property type="entry name" value="HAD-like"/>
    <property type="match status" value="1"/>
</dbReference>
<dbReference type="OrthoDB" id="9793014at2"/>
<comment type="catalytic activity">
    <reaction evidence="1 10">
        <text>2-phosphoglycolate + H2O = glycolate + phosphate</text>
        <dbReference type="Rhea" id="RHEA:14369"/>
        <dbReference type="ChEBI" id="CHEBI:15377"/>
        <dbReference type="ChEBI" id="CHEBI:29805"/>
        <dbReference type="ChEBI" id="CHEBI:43474"/>
        <dbReference type="ChEBI" id="CHEBI:58033"/>
        <dbReference type="EC" id="3.1.3.18"/>
    </reaction>
</comment>
<reference evidence="11 12" key="2">
    <citation type="submission" date="2019-09" db="EMBL/GenBank/DDBJ databases">
        <authorList>
            <person name="Jin C."/>
        </authorList>
    </citation>
    <scope>NUCLEOTIDE SEQUENCE [LARGE SCALE GENOMIC DNA]</scope>
    <source>
        <strain evidence="11 12">BN140002</strain>
    </source>
</reference>
<keyword evidence="6 10" id="KW-0479">Metal-binding</keyword>
<comment type="similarity">
    <text evidence="4 10">Belongs to the HAD-like hydrolase superfamily. CbbY/CbbZ/Gph/YieH family.</text>
</comment>
<dbReference type="PANTHER" id="PTHR43434">
    <property type="entry name" value="PHOSPHOGLYCOLATE PHOSPHATASE"/>
    <property type="match status" value="1"/>
</dbReference>
<keyword evidence="8 10" id="KW-0460">Magnesium</keyword>
<dbReference type="SFLD" id="SFLDG01129">
    <property type="entry name" value="C1.5:_HAD__Beta-PGM__Phosphata"/>
    <property type="match status" value="1"/>
</dbReference>
<keyword evidence="9 10" id="KW-0119">Carbohydrate metabolism</keyword>
<evidence type="ECO:0000256" key="3">
    <source>
        <dbReference type="ARBA" id="ARBA00004818"/>
    </source>
</evidence>
<accession>A0A5B2VEJ7</accession>
<evidence type="ECO:0000256" key="5">
    <source>
        <dbReference type="ARBA" id="ARBA00013078"/>
    </source>
</evidence>
<dbReference type="AlphaFoldDB" id="A0A5B2VEJ7"/>
<evidence type="ECO:0000256" key="7">
    <source>
        <dbReference type="ARBA" id="ARBA00022801"/>
    </source>
</evidence>
<dbReference type="GO" id="GO:0008967">
    <property type="term" value="F:phosphoglycolate phosphatase activity"/>
    <property type="evidence" value="ECO:0007669"/>
    <property type="project" value="UniProtKB-UniRule"/>
</dbReference>
<proteinExistence type="inferred from homology"/>
<dbReference type="GO" id="GO:0005975">
    <property type="term" value="P:carbohydrate metabolic process"/>
    <property type="evidence" value="ECO:0007669"/>
    <property type="project" value="InterPro"/>
</dbReference>
<evidence type="ECO:0000256" key="8">
    <source>
        <dbReference type="ARBA" id="ARBA00022842"/>
    </source>
</evidence>
<protein>
    <recommendedName>
        <fullName evidence="5 10">Phosphoglycolate phosphatase</fullName>
        <shortName evidence="10">PGP</shortName>
        <shortName evidence="10">PGPase</shortName>
        <ecNumber evidence="5 10">3.1.3.18</ecNumber>
    </recommendedName>
</protein>
<feature type="binding site" evidence="10">
    <location>
        <position position="12"/>
    </location>
    <ligand>
        <name>Mg(2+)</name>
        <dbReference type="ChEBI" id="CHEBI:18420"/>
    </ligand>
</feature>
<dbReference type="Gene3D" id="3.40.50.1000">
    <property type="entry name" value="HAD superfamily/HAD-like"/>
    <property type="match status" value="1"/>
</dbReference>
<sequence>MAAPAHPIVVFDLDGTLADTAPDLIATLNAILADEGLAPLPLAEAGALIGVGARALIERGVASNGRTLPPGRLDILYAEFLERYAANVCVETRLYPGARAALNRLAGEGYRLAICTNKFESHARALLAALGVLDIFQALGGRDTFPVCKPDPRHLTLTITAAGGDPTRAVMVGDSRTDIVTARAAGIPVIAVPFGYTDVPIETLSPDRVISHFDELAEAVHRLVPLAWPQSTAAQSLGGSLQGNGSAGRCTLEATARPRLRAYR</sequence>